<dbReference type="GO" id="GO:0003676">
    <property type="term" value="F:nucleic acid binding"/>
    <property type="evidence" value="ECO:0007669"/>
    <property type="project" value="InterPro"/>
</dbReference>
<dbReference type="InterPro" id="IPR040676">
    <property type="entry name" value="DUF5641"/>
</dbReference>
<sequence length="1718" mass="192411">MVETSQEKAAREQRLAVRAKTISLLNREGTINRIKALAETAARVHDNLDLLPNFLIAAGDLDSLWTSFVSHNQAVLDALLDLDLTSEFSTQLETEIRSLYISVVTVVEQHTPKSETVSLDGSANGSRHNVPGSTSVSRLPEIPLPSFSGDLIEWPVFRDRFLARVGHIPNLPNIDRFYYLLGCLKGDALYTIKNIAVTENTYNLAWSTLFERYDKPRQLASLIVDKLIAVQSQSQESLDGLKQFLILFSDQVAMLKSLNIPDLGEFILFALSVRGLSLSTRKGFEAANSCEFPLVSDLVTYVKSRVAVLETVTQSSNARSYNQPLDKTKPTHRLENKKSKVALLSSQAPVASTSKCLFCSGDHSTVKCVTFSDMSLDDRYQAAKDRKICFRCLNSTHWSNRCLAKTCPKCKGHHHVLLHRDFEASRKPSSSTDSPAVHIGSLDRPTVLLGTALIHVRDYCGRAQPVRALIDSASQVSVMTLACADRLGLKRSKWTAPITGLSGVQVPKLNGVVKCTIAPRYDNNTKIQVTAWVLPTITSHMPSRHLPEHCKHRFSHLALADPSFDLPAPVELLLGADVFSQILDGKRVVIDHSLPTAFGSLFGWILIGPVPDHEPDRICSNVVSLTVSLENLVERFWRVEEPDPAPVMFTDEGKCETIYLTERVRDDRGRFVVPLPFMESGKQERFLGSRQMALRRFQNLERKLQANPALNQAYSAFMSDYESLGHMSLAPSPGDYFIPHHPVFKGDVATSKIRVVFDASATTSSNRSLNQCLFTGPKLQQDIVDIMLRFRVHQFTFTADVCKMYRQILVLPQYRKYQHIFWRASPLDELKEYQLNTVTYGVNCAPYLALRVLKDLADNCCAEFPGVKQALTHQTYVDDICVGADSTSQLLTLKSDLKSVLSTAGFELKKWSSNDPQILATIPQEDRVQRILQFDDPEAGLVKVLGLNWDSSEDTFGFEVSSSCDVMTKRAVLSTIARIFDPIGLIAPVIFYAKHILQKIWKAGLAWDAPLPSDLTEDWKIFVQDLHTLTKVKIPRFLATKNGSHVQLCGFCDASEQGYAAIVYLRLIQPDGSVSISLLGSKTKMAPMKKITIPRLELSASVLLARWMARVKATLDHQLVITNVFAWSDSQIVLSWLINPHSLFKIFVSNRVHQVHQLLPSCKWGYVRTDDNPADCASRGMQPSALMQLPLYWHGPKFLRNSEDTWDLSPCIMSLEELPETKGVSLAVHLNTDGEWFSRFSSYTNMLRVVTWMRRFIGSCQGKTYSNAFLCQSELTDSLTVLVKASQLQTLGKLLHNLQHDQAPPRTFAVLRPFIDPCGLIRVGGRLAHADLTEAQKQPILLSKTSYLSLLIVRHWHLVTCHSGPRVITALIARQFWIASVRCVIRKVIGSCTICVRAIAQTQTPLMADLPAVRVQACRPFSRVGIDYAGPLPMRECRLRKARQYKVYVAVFVCMAVKAVHLEIVLDLTTDAFLAALDRFVARRGLPHEIFSDCGTNFVGASKQLRQLVNNPENHHRLSSHSSCTWIFNPPSAPHFGGLWEAAVRSFKTLLTRVMGSHNPSLEELSTILCRIEAILNSRPLTPMSSSPLDLDYLSPGHFLIGQPLLAVPERHIPEDSRKIVNRWKLLHQFHQSFWRRWTSEYLCSLQARTKWTNNVPNLKDGDMVVIKDNQSPPTAWRLGRVLSVMPGADGVVRVARVLTAQGELTRPVVKLVLLPTE</sequence>
<dbReference type="Gene3D" id="3.30.70.270">
    <property type="match status" value="1"/>
</dbReference>
<evidence type="ECO:0000256" key="1">
    <source>
        <dbReference type="SAM" id="MobiDB-lite"/>
    </source>
</evidence>
<organism evidence="3 4">
    <name type="scientific">Macrosiphum euphorbiae</name>
    <name type="common">potato aphid</name>
    <dbReference type="NCBI Taxonomy" id="13131"/>
    <lineage>
        <taxon>Eukaryota</taxon>
        <taxon>Metazoa</taxon>
        <taxon>Ecdysozoa</taxon>
        <taxon>Arthropoda</taxon>
        <taxon>Hexapoda</taxon>
        <taxon>Insecta</taxon>
        <taxon>Pterygota</taxon>
        <taxon>Neoptera</taxon>
        <taxon>Paraneoptera</taxon>
        <taxon>Hemiptera</taxon>
        <taxon>Sternorrhyncha</taxon>
        <taxon>Aphidomorpha</taxon>
        <taxon>Aphidoidea</taxon>
        <taxon>Aphididae</taxon>
        <taxon>Macrosiphini</taxon>
        <taxon>Macrosiphum</taxon>
    </lineage>
</organism>
<dbReference type="InterPro" id="IPR008042">
    <property type="entry name" value="Retrotrans_Pao"/>
</dbReference>
<dbReference type="PROSITE" id="PS50994">
    <property type="entry name" value="INTEGRASE"/>
    <property type="match status" value="1"/>
</dbReference>
<dbReference type="Gene3D" id="2.40.70.10">
    <property type="entry name" value="Acid Proteases"/>
    <property type="match status" value="1"/>
</dbReference>
<dbReference type="InterPro" id="IPR036397">
    <property type="entry name" value="RNaseH_sf"/>
</dbReference>
<evidence type="ECO:0000259" key="2">
    <source>
        <dbReference type="PROSITE" id="PS50994"/>
    </source>
</evidence>
<evidence type="ECO:0000313" key="3">
    <source>
        <dbReference type="EMBL" id="CAI6346731.1"/>
    </source>
</evidence>
<name>A0AAV0VR73_9HEMI</name>
<evidence type="ECO:0000313" key="4">
    <source>
        <dbReference type="Proteomes" id="UP001160148"/>
    </source>
</evidence>
<dbReference type="Pfam" id="PF05380">
    <property type="entry name" value="Peptidase_A17"/>
    <property type="match status" value="1"/>
</dbReference>
<proteinExistence type="predicted"/>
<dbReference type="InterPro" id="IPR012337">
    <property type="entry name" value="RNaseH-like_sf"/>
</dbReference>
<dbReference type="PANTHER" id="PTHR47331:SF5">
    <property type="entry name" value="RIBONUCLEASE H"/>
    <property type="match status" value="1"/>
</dbReference>
<dbReference type="EMBL" id="CARXXK010000001">
    <property type="protein sequence ID" value="CAI6346731.1"/>
    <property type="molecule type" value="Genomic_DNA"/>
</dbReference>
<dbReference type="InterPro" id="IPR001584">
    <property type="entry name" value="Integrase_cat-core"/>
</dbReference>
<dbReference type="InterPro" id="IPR043128">
    <property type="entry name" value="Rev_trsase/Diguanyl_cyclase"/>
</dbReference>
<dbReference type="PANTHER" id="PTHR47331">
    <property type="entry name" value="PHD-TYPE DOMAIN-CONTAINING PROTEIN"/>
    <property type="match status" value="1"/>
</dbReference>
<dbReference type="Pfam" id="PF18701">
    <property type="entry name" value="DUF5641"/>
    <property type="match status" value="1"/>
</dbReference>
<dbReference type="Proteomes" id="UP001160148">
    <property type="component" value="Unassembled WGS sequence"/>
</dbReference>
<gene>
    <name evidence="3" type="ORF">MEUPH1_LOCUS3607</name>
</gene>
<dbReference type="Gene3D" id="3.10.10.10">
    <property type="entry name" value="HIV Type 1 Reverse Transcriptase, subunit A, domain 1"/>
    <property type="match status" value="1"/>
</dbReference>
<dbReference type="SUPFAM" id="SSF53098">
    <property type="entry name" value="Ribonuclease H-like"/>
    <property type="match status" value="1"/>
</dbReference>
<dbReference type="InterPro" id="IPR021109">
    <property type="entry name" value="Peptidase_aspartic_dom_sf"/>
</dbReference>
<keyword evidence="4" id="KW-1185">Reference proteome</keyword>
<dbReference type="SUPFAM" id="SSF56672">
    <property type="entry name" value="DNA/RNA polymerases"/>
    <property type="match status" value="1"/>
</dbReference>
<dbReference type="InterPro" id="IPR005312">
    <property type="entry name" value="DUF1759"/>
</dbReference>
<comment type="caution">
    <text evidence="3">The sequence shown here is derived from an EMBL/GenBank/DDBJ whole genome shotgun (WGS) entry which is preliminary data.</text>
</comment>
<protein>
    <recommendedName>
        <fullName evidence="2">Integrase catalytic domain-containing protein</fullName>
    </recommendedName>
</protein>
<dbReference type="Gene3D" id="3.30.420.10">
    <property type="entry name" value="Ribonuclease H-like superfamily/Ribonuclease H"/>
    <property type="match status" value="1"/>
</dbReference>
<dbReference type="GO" id="GO:0071897">
    <property type="term" value="P:DNA biosynthetic process"/>
    <property type="evidence" value="ECO:0007669"/>
    <property type="project" value="UniProtKB-ARBA"/>
</dbReference>
<feature type="region of interest" description="Disordered" evidence="1">
    <location>
        <begin position="115"/>
        <end position="134"/>
    </location>
</feature>
<dbReference type="InterPro" id="IPR043502">
    <property type="entry name" value="DNA/RNA_pol_sf"/>
</dbReference>
<accession>A0AAV0VR73</accession>
<dbReference type="GO" id="GO:0042575">
    <property type="term" value="C:DNA polymerase complex"/>
    <property type="evidence" value="ECO:0007669"/>
    <property type="project" value="UniProtKB-ARBA"/>
</dbReference>
<dbReference type="CDD" id="cd00303">
    <property type="entry name" value="retropepsin_like"/>
    <property type="match status" value="1"/>
</dbReference>
<dbReference type="Pfam" id="PF03564">
    <property type="entry name" value="DUF1759"/>
    <property type="match status" value="1"/>
</dbReference>
<dbReference type="GO" id="GO:0015074">
    <property type="term" value="P:DNA integration"/>
    <property type="evidence" value="ECO:0007669"/>
    <property type="project" value="InterPro"/>
</dbReference>
<reference evidence="3 4" key="1">
    <citation type="submission" date="2023-01" db="EMBL/GenBank/DDBJ databases">
        <authorList>
            <person name="Whitehead M."/>
        </authorList>
    </citation>
    <scope>NUCLEOTIDE SEQUENCE [LARGE SCALE GENOMIC DNA]</scope>
</reference>
<feature type="domain" description="Integrase catalytic" evidence="2">
    <location>
        <begin position="1416"/>
        <end position="1604"/>
    </location>
</feature>